<accession>A0A9D4HBX7</accession>
<sequence length="95" mass="12179">MIEHMNLTKRMNRKRRVEKEEYLTLLHWELRERRDEEEKEVKQYLTAERERWERFCRARFMRRLANKREDEEVNKIEDEDENMDEDEDEDKDEET</sequence>
<evidence type="ECO:0000313" key="3">
    <source>
        <dbReference type="Proteomes" id="UP000828390"/>
    </source>
</evidence>
<reference evidence="2" key="1">
    <citation type="journal article" date="2019" name="bioRxiv">
        <title>The Genome of the Zebra Mussel, Dreissena polymorpha: A Resource for Invasive Species Research.</title>
        <authorList>
            <person name="McCartney M.A."/>
            <person name="Auch B."/>
            <person name="Kono T."/>
            <person name="Mallez S."/>
            <person name="Zhang Y."/>
            <person name="Obille A."/>
            <person name="Becker A."/>
            <person name="Abrahante J.E."/>
            <person name="Garbe J."/>
            <person name="Badalamenti J.P."/>
            <person name="Herman A."/>
            <person name="Mangelson H."/>
            <person name="Liachko I."/>
            <person name="Sullivan S."/>
            <person name="Sone E.D."/>
            <person name="Koren S."/>
            <person name="Silverstein K.A.T."/>
            <person name="Beckman K.B."/>
            <person name="Gohl D.M."/>
        </authorList>
    </citation>
    <scope>NUCLEOTIDE SEQUENCE</scope>
    <source>
        <strain evidence="2">Duluth1</strain>
        <tissue evidence="2">Whole animal</tissue>
    </source>
</reference>
<proteinExistence type="predicted"/>
<dbReference type="EMBL" id="JAIWYP010000004">
    <property type="protein sequence ID" value="KAH3831360.1"/>
    <property type="molecule type" value="Genomic_DNA"/>
</dbReference>
<name>A0A9D4HBX7_DREPO</name>
<protein>
    <submittedName>
        <fullName evidence="2">Uncharacterized protein</fullName>
    </submittedName>
</protein>
<feature type="compositionally biased region" description="Acidic residues" evidence="1">
    <location>
        <begin position="77"/>
        <end position="95"/>
    </location>
</feature>
<dbReference type="AlphaFoldDB" id="A0A9D4HBX7"/>
<keyword evidence="3" id="KW-1185">Reference proteome</keyword>
<organism evidence="2 3">
    <name type="scientific">Dreissena polymorpha</name>
    <name type="common">Zebra mussel</name>
    <name type="synonym">Mytilus polymorpha</name>
    <dbReference type="NCBI Taxonomy" id="45954"/>
    <lineage>
        <taxon>Eukaryota</taxon>
        <taxon>Metazoa</taxon>
        <taxon>Spiralia</taxon>
        <taxon>Lophotrochozoa</taxon>
        <taxon>Mollusca</taxon>
        <taxon>Bivalvia</taxon>
        <taxon>Autobranchia</taxon>
        <taxon>Heteroconchia</taxon>
        <taxon>Euheterodonta</taxon>
        <taxon>Imparidentia</taxon>
        <taxon>Neoheterodontei</taxon>
        <taxon>Myida</taxon>
        <taxon>Dreissenoidea</taxon>
        <taxon>Dreissenidae</taxon>
        <taxon>Dreissena</taxon>
    </lineage>
</organism>
<feature type="region of interest" description="Disordered" evidence="1">
    <location>
        <begin position="70"/>
        <end position="95"/>
    </location>
</feature>
<dbReference type="Proteomes" id="UP000828390">
    <property type="component" value="Unassembled WGS sequence"/>
</dbReference>
<evidence type="ECO:0000313" key="2">
    <source>
        <dbReference type="EMBL" id="KAH3831360.1"/>
    </source>
</evidence>
<comment type="caution">
    <text evidence="2">The sequence shown here is derived from an EMBL/GenBank/DDBJ whole genome shotgun (WGS) entry which is preliminary data.</text>
</comment>
<gene>
    <name evidence="2" type="ORF">DPMN_104625</name>
</gene>
<reference evidence="2" key="2">
    <citation type="submission" date="2020-11" db="EMBL/GenBank/DDBJ databases">
        <authorList>
            <person name="McCartney M.A."/>
            <person name="Auch B."/>
            <person name="Kono T."/>
            <person name="Mallez S."/>
            <person name="Becker A."/>
            <person name="Gohl D.M."/>
            <person name="Silverstein K.A.T."/>
            <person name="Koren S."/>
            <person name="Bechman K.B."/>
            <person name="Herman A."/>
            <person name="Abrahante J.E."/>
            <person name="Garbe J."/>
        </authorList>
    </citation>
    <scope>NUCLEOTIDE SEQUENCE</scope>
    <source>
        <strain evidence="2">Duluth1</strain>
        <tissue evidence="2">Whole animal</tissue>
    </source>
</reference>
<evidence type="ECO:0000256" key="1">
    <source>
        <dbReference type="SAM" id="MobiDB-lite"/>
    </source>
</evidence>